<dbReference type="EMBL" id="UINC01000744">
    <property type="protein sequence ID" value="SUZ60472.1"/>
    <property type="molecule type" value="Genomic_DNA"/>
</dbReference>
<evidence type="ECO:0000259" key="3">
    <source>
        <dbReference type="SMART" id="SM01007"/>
    </source>
</evidence>
<dbReference type="GO" id="GO:0016491">
    <property type="term" value="F:oxidoreductase activity"/>
    <property type="evidence" value="ECO:0007669"/>
    <property type="project" value="UniProtKB-KW"/>
</dbReference>
<proteinExistence type="inferred from homology"/>
<evidence type="ECO:0000256" key="2">
    <source>
        <dbReference type="ARBA" id="ARBA00023002"/>
    </source>
</evidence>
<dbReference type="PRINTS" id="PR00081">
    <property type="entry name" value="GDHRDH"/>
</dbReference>
<dbReference type="SUPFAM" id="SSF51735">
    <property type="entry name" value="NAD(P)-binding Rossmann-fold domains"/>
    <property type="match status" value="1"/>
</dbReference>
<dbReference type="InterPro" id="IPR036291">
    <property type="entry name" value="NAD(P)-bd_dom_sf"/>
</dbReference>
<dbReference type="SMART" id="SM01007">
    <property type="entry name" value="Aldolase_II"/>
    <property type="match status" value="1"/>
</dbReference>
<dbReference type="PANTHER" id="PTHR43669">
    <property type="entry name" value="5-KETO-D-GLUCONATE 5-REDUCTASE"/>
    <property type="match status" value="1"/>
</dbReference>
<dbReference type="Gene3D" id="3.40.50.720">
    <property type="entry name" value="NAD(P)-binding Rossmann-like Domain"/>
    <property type="match status" value="1"/>
</dbReference>
<keyword evidence="2" id="KW-0560">Oxidoreductase</keyword>
<sequence>MKNKWSSKEAKKYITKYKKDKITEDLALRVYSTHLLGREKELVLHGGGNTSVKTITKNIFSKEIEVMHIKGSGWDMGTIDHPGLPAVELNPLKETINLKKLDDFEMVNLQRKCLISSSSPNPSVETLLHAFLPHKFVDHTHASAVLSLIDQPNDIRICQDTFGDTVGIVPYVIPGFALAKKAYEVFNKNPKFIGLILLKHGIFTFGNTAKESYDRMINLVSIAENKLKKIPNKIIAKKILKMNTSIENKSSMFLPLIRKHLSQKNEDEGYTKWILDIRTSKNIIKYLNHSKLEQFTQRGPITPDHVIRTKPKPLILDLRNKEDKEIEINIKNKINKFKADYKKYYLRNKKYLPNSIALDANPRLIFIPDFGIIGIGRTSKEAKIASDLAECTVDVIAKAESFGKFQSINEKEIFKVEYWPLEQAKLKGAKRQILTGNIVVISGGCGAIGLATAREFFKEGAEIVLLENNITNIKNTPPEIKKNVTIIKCDVTNQTDVQNAFKKICLSYGGLDILVSNAGAAWQGDIGTVSKSIIKESFDLNFYAHQYLSQEAVKIFLSQNTEGVLLYNISKQSVNPGKNFGPYGIPKASTFFLMRQYTLEYGKYGIRANGVNADRIRSGIVTDKMITSRAISRGVSKKKYMSNNLLGQEVLAEDVAKGFVALAKAKKTTGDVLTIDGGNIAAALR</sequence>
<dbReference type="NCBIfam" id="NF006192">
    <property type="entry name" value="PRK08324.1-6"/>
    <property type="match status" value="1"/>
</dbReference>
<dbReference type="AlphaFoldDB" id="A0A381P0Q3"/>
<comment type="similarity">
    <text evidence="1">Belongs to the short-chain dehydrogenases/reductases (SDR) family.</text>
</comment>
<accession>A0A381P0Q3</accession>
<dbReference type="InterPro" id="IPR002347">
    <property type="entry name" value="SDR_fam"/>
</dbReference>
<dbReference type="Gene3D" id="3.40.225.10">
    <property type="entry name" value="Class II aldolase/adducin N-terminal domain"/>
    <property type="match status" value="1"/>
</dbReference>
<feature type="domain" description="Class II aldolase/adducin N-terminal" evidence="3">
    <location>
        <begin position="28"/>
        <end position="227"/>
    </location>
</feature>
<organism evidence="4">
    <name type="scientific">marine metagenome</name>
    <dbReference type="NCBI Taxonomy" id="408172"/>
    <lineage>
        <taxon>unclassified sequences</taxon>
        <taxon>metagenomes</taxon>
        <taxon>ecological metagenomes</taxon>
    </lineage>
</organism>
<dbReference type="InterPro" id="IPR036409">
    <property type="entry name" value="Aldolase_II/adducin_N_sf"/>
</dbReference>
<dbReference type="PANTHER" id="PTHR43669:SF3">
    <property type="entry name" value="ALCOHOL DEHYDROGENASE, PUTATIVE (AFU_ORTHOLOGUE AFUA_3G03445)-RELATED"/>
    <property type="match status" value="1"/>
</dbReference>
<reference evidence="4" key="1">
    <citation type="submission" date="2018-05" db="EMBL/GenBank/DDBJ databases">
        <authorList>
            <person name="Lanie J.A."/>
            <person name="Ng W.-L."/>
            <person name="Kazmierczak K.M."/>
            <person name="Andrzejewski T.M."/>
            <person name="Davidsen T.M."/>
            <person name="Wayne K.J."/>
            <person name="Tettelin H."/>
            <person name="Glass J.I."/>
            <person name="Rusch D."/>
            <person name="Podicherti R."/>
            <person name="Tsui H.-C.T."/>
            <person name="Winkler M.E."/>
        </authorList>
    </citation>
    <scope>NUCLEOTIDE SEQUENCE</scope>
</reference>
<protein>
    <recommendedName>
        <fullName evidence="3">Class II aldolase/adducin N-terminal domain-containing protein</fullName>
    </recommendedName>
</protein>
<evidence type="ECO:0000256" key="1">
    <source>
        <dbReference type="ARBA" id="ARBA00006484"/>
    </source>
</evidence>
<dbReference type="SUPFAM" id="SSF53639">
    <property type="entry name" value="AraD/HMP-PK domain-like"/>
    <property type="match status" value="1"/>
</dbReference>
<gene>
    <name evidence="4" type="ORF">METZ01_LOCUS13326</name>
</gene>
<dbReference type="Pfam" id="PF13561">
    <property type="entry name" value="adh_short_C2"/>
    <property type="match status" value="1"/>
</dbReference>
<dbReference type="InterPro" id="IPR001303">
    <property type="entry name" value="Aldolase_II/adducin_N"/>
</dbReference>
<name>A0A381P0Q3_9ZZZZ</name>
<dbReference type="Pfam" id="PF00596">
    <property type="entry name" value="Aldolase_II"/>
    <property type="match status" value="1"/>
</dbReference>
<evidence type="ECO:0000313" key="4">
    <source>
        <dbReference type="EMBL" id="SUZ60472.1"/>
    </source>
</evidence>